<sequence>MPSFKTASFKLYLVHLDYGWRHLRFLLAFCAESSFPKHRFLKGRMKMKAIDTLAKQVVPVASPQVCIAYGDWSKRDGFKRHPSGPVKGFAKALKKRATVLPIDEFRTSKFCSSYHY</sequence>
<dbReference type="Proteomes" id="UP000693981">
    <property type="component" value="Unassembled WGS sequence"/>
</dbReference>
<name>A0A8T1X5U9_9STRA</name>
<dbReference type="AlphaFoldDB" id="A0A8T1X5U9"/>
<keyword evidence="2" id="KW-1185">Reference proteome</keyword>
<protein>
    <submittedName>
        <fullName evidence="1">Uncharacterized protein</fullName>
    </submittedName>
</protein>
<evidence type="ECO:0000313" key="1">
    <source>
        <dbReference type="EMBL" id="KAG7399259.1"/>
    </source>
</evidence>
<organism evidence="1 2">
    <name type="scientific">Phytophthora boehmeriae</name>
    <dbReference type="NCBI Taxonomy" id="109152"/>
    <lineage>
        <taxon>Eukaryota</taxon>
        <taxon>Sar</taxon>
        <taxon>Stramenopiles</taxon>
        <taxon>Oomycota</taxon>
        <taxon>Peronosporomycetes</taxon>
        <taxon>Peronosporales</taxon>
        <taxon>Peronosporaceae</taxon>
        <taxon>Phytophthora</taxon>
    </lineage>
</organism>
<dbReference type="OrthoDB" id="119983at2759"/>
<evidence type="ECO:0000313" key="2">
    <source>
        <dbReference type="Proteomes" id="UP000693981"/>
    </source>
</evidence>
<gene>
    <name evidence="1" type="ORF">PHYBOEH_009298</name>
</gene>
<dbReference type="EMBL" id="JAGDFL010000058">
    <property type="protein sequence ID" value="KAG7399259.1"/>
    <property type="molecule type" value="Genomic_DNA"/>
</dbReference>
<accession>A0A8T1X5U9</accession>
<proteinExistence type="predicted"/>
<comment type="caution">
    <text evidence="1">The sequence shown here is derived from an EMBL/GenBank/DDBJ whole genome shotgun (WGS) entry which is preliminary data.</text>
</comment>
<reference evidence="1" key="1">
    <citation type="submission" date="2021-02" db="EMBL/GenBank/DDBJ databases">
        <authorList>
            <person name="Palmer J.M."/>
        </authorList>
    </citation>
    <scope>NUCLEOTIDE SEQUENCE</scope>
    <source>
        <strain evidence="1">SCRP23</strain>
    </source>
</reference>